<evidence type="ECO:0000313" key="6">
    <source>
        <dbReference type="Proteomes" id="UP000694569"/>
    </source>
</evidence>
<evidence type="ECO:0000313" key="5">
    <source>
        <dbReference type="Ensembl" id="ENSLLEP00000025766.1"/>
    </source>
</evidence>
<evidence type="ECO:0000256" key="3">
    <source>
        <dbReference type="ARBA" id="ARBA00022851"/>
    </source>
</evidence>
<dbReference type="InterPro" id="IPR023587">
    <property type="entry name" value="Metalthion_dom_sf_vert"/>
</dbReference>
<comment type="function">
    <text evidence="4">Metallothioneins have a high content of cysteine residues that bind various heavy metals.</text>
</comment>
<dbReference type="PANTHER" id="PTHR23299">
    <property type="entry name" value="METALLOTHIONEIN"/>
    <property type="match status" value="1"/>
</dbReference>
<accession>A0A8C5PP40</accession>
<dbReference type="FunFam" id="4.10.10.10:FF:000001">
    <property type="entry name" value="Metallothionein"/>
    <property type="match status" value="1"/>
</dbReference>
<dbReference type="GO" id="GO:0005634">
    <property type="term" value="C:nucleus"/>
    <property type="evidence" value="ECO:0007669"/>
    <property type="project" value="TreeGrafter"/>
</dbReference>
<dbReference type="PANTHER" id="PTHR23299:SF24">
    <property type="entry name" value="METALLOTHIONEIN-1X"/>
    <property type="match status" value="1"/>
</dbReference>
<dbReference type="InterPro" id="IPR000006">
    <property type="entry name" value="Metalthion_vert"/>
</dbReference>
<reference evidence="5" key="1">
    <citation type="submission" date="2025-08" db="UniProtKB">
        <authorList>
            <consortium name="Ensembl"/>
        </authorList>
    </citation>
    <scope>IDENTIFICATION</scope>
</reference>
<dbReference type="GO" id="GO:0071276">
    <property type="term" value="P:cellular response to cadmium ion"/>
    <property type="evidence" value="ECO:0007669"/>
    <property type="project" value="TreeGrafter"/>
</dbReference>
<dbReference type="GO" id="GO:0071294">
    <property type="term" value="P:cellular response to zinc ion"/>
    <property type="evidence" value="ECO:0007669"/>
    <property type="project" value="TreeGrafter"/>
</dbReference>
<dbReference type="GO" id="GO:0046872">
    <property type="term" value="F:metal ion binding"/>
    <property type="evidence" value="ECO:0007669"/>
    <property type="project" value="UniProtKB-KW"/>
</dbReference>
<dbReference type="Proteomes" id="UP000694569">
    <property type="component" value="Unplaced"/>
</dbReference>
<evidence type="ECO:0000256" key="2">
    <source>
        <dbReference type="ARBA" id="ARBA00022723"/>
    </source>
</evidence>
<dbReference type="InterPro" id="IPR017854">
    <property type="entry name" value="Metalthion_dom_sf"/>
</dbReference>
<proteinExistence type="inferred from homology"/>
<dbReference type="SUPFAM" id="SSF57868">
    <property type="entry name" value="Metallothionein"/>
    <property type="match status" value="1"/>
</dbReference>
<dbReference type="GO" id="GO:0071280">
    <property type="term" value="P:cellular response to copper ion"/>
    <property type="evidence" value="ECO:0007669"/>
    <property type="project" value="TreeGrafter"/>
</dbReference>
<keyword evidence="3 4" id="KW-0480">Metal-thiolate cluster</keyword>
<keyword evidence="2 4" id="KW-0479">Metal-binding</keyword>
<dbReference type="GO" id="GO:0005737">
    <property type="term" value="C:cytoplasm"/>
    <property type="evidence" value="ECO:0007669"/>
    <property type="project" value="TreeGrafter"/>
</dbReference>
<sequence length="69" mass="7292">MSRILNGSPQASLFYLCKSTCNCGDSCKCKDCKCTSCKKSCCSCCPADCSKCSQGCQCEKGNPSCSCCK</sequence>
<comment type="similarity">
    <text evidence="1 4">Belongs to the metallothionein superfamily. Type 1 family.</text>
</comment>
<organism evidence="5 6">
    <name type="scientific">Leptobrachium leishanense</name>
    <name type="common">Leishan spiny toad</name>
    <dbReference type="NCBI Taxonomy" id="445787"/>
    <lineage>
        <taxon>Eukaryota</taxon>
        <taxon>Metazoa</taxon>
        <taxon>Chordata</taxon>
        <taxon>Craniata</taxon>
        <taxon>Vertebrata</taxon>
        <taxon>Euteleostomi</taxon>
        <taxon>Amphibia</taxon>
        <taxon>Batrachia</taxon>
        <taxon>Anura</taxon>
        <taxon>Pelobatoidea</taxon>
        <taxon>Megophryidae</taxon>
        <taxon>Leptobrachium</taxon>
    </lineage>
</organism>
<dbReference type="InterPro" id="IPR018064">
    <property type="entry name" value="Metalthion_vert_metal_BS"/>
</dbReference>
<name>A0A8C5PP40_9ANUR</name>
<dbReference type="PROSITE" id="PS00203">
    <property type="entry name" value="METALLOTHIONEIN_VRT"/>
    <property type="match status" value="1"/>
</dbReference>
<dbReference type="AlphaFoldDB" id="A0A8C5PP40"/>
<dbReference type="GO" id="GO:0006882">
    <property type="term" value="P:intracellular zinc ion homeostasis"/>
    <property type="evidence" value="ECO:0007669"/>
    <property type="project" value="TreeGrafter"/>
</dbReference>
<dbReference type="Pfam" id="PF00131">
    <property type="entry name" value="Metallothio"/>
    <property type="match status" value="1"/>
</dbReference>
<evidence type="ECO:0000256" key="1">
    <source>
        <dbReference type="ARBA" id="ARBA00007283"/>
    </source>
</evidence>
<dbReference type="Ensembl" id="ENSLLET00000026752.1">
    <property type="protein sequence ID" value="ENSLLEP00000025766.1"/>
    <property type="gene ID" value="ENSLLEG00000016341.1"/>
</dbReference>
<reference evidence="5" key="2">
    <citation type="submission" date="2025-09" db="UniProtKB">
        <authorList>
            <consortium name="Ensembl"/>
        </authorList>
    </citation>
    <scope>IDENTIFICATION</scope>
</reference>
<dbReference type="Gene3D" id="4.10.10.10">
    <property type="entry name" value="Metallothionein Isoform II"/>
    <property type="match status" value="1"/>
</dbReference>
<protein>
    <recommendedName>
        <fullName evidence="4">Metallothionein</fullName>
    </recommendedName>
</protein>
<keyword evidence="6" id="KW-1185">Reference proteome</keyword>
<dbReference type="GO" id="GO:0010273">
    <property type="term" value="P:detoxification of copper ion"/>
    <property type="evidence" value="ECO:0007669"/>
    <property type="project" value="TreeGrafter"/>
</dbReference>
<evidence type="ECO:0000256" key="4">
    <source>
        <dbReference type="RuleBase" id="RU000621"/>
    </source>
</evidence>